<dbReference type="EMBL" id="NPKI01000017">
    <property type="protein sequence ID" value="PAQ01545.1"/>
    <property type="molecule type" value="Genomic_DNA"/>
</dbReference>
<accession>A0AB36RB40</accession>
<gene>
    <name evidence="1" type="ORF">CIT25_16035</name>
</gene>
<sequence length="117" mass="13348">MAVGFLHEVTCYSDEGIFLWKPAKDPQIRRNELEYVMLMGAHSLERAAHAQRFPNHEVMQQSMGLEARSKVEPIKGLGFLNRAEKPIAKIGVSIKNSVFELTRRQGQFDPDQRPLLT</sequence>
<proteinExistence type="predicted"/>
<dbReference type="Proteomes" id="UP000216215">
    <property type="component" value="Unassembled WGS sequence"/>
</dbReference>
<dbReference type="AlphaFoldDB" id="A0AB36RB40"/>
<comment type="caution">
    <text evidence="1">The sequence shown here is derived from an EMBL/GenBank/DDBJ whole genome shotgun (WGS) entry which is preliminary data.</text>
</comment>
<evidence type="ECO:0000313" key="2">
    <source>
        <dbReference type="Proteomes" id="UP000216215"/>
    </source>
</evidence>
<evidence type="ECO:0000313" key="1">
    <source>
        <dbReference type="EMBL" id="PAQ01545.1"/>
    </source>
</evidence>
<keyword evidence="2" id="KW-1185">Reference proteome</keyword>
<reference evidence="2" key="1">
    <citation type="submission" date="2017-08" db="EMBL/GenBank/DDBJ databases">
        <title>Mesorhizobium wenxinae sp. nov., a novel rhizobial species isolated from root nodules of chickpea (Cicer arietinum L.).</title>
        <authorList>
            <person name="Zhang J."/>
        </authorList>
    </citation>
    <scope>NUCLEOTIDE SEQUENCE [LARGE SCALE GENOMIC DNA]</scope>
    <source>
        <strain evidence="2">USDA 3392</strain>
    </source>
</reference>
<protein>
    <submittedName>
        <fullName evidence="1">Uncharacterized protein</fullName>
    </submittedName>
</protein>
<organism evidence="1 2">
    <name type="scientific">Mesorhizobium mediterraneum</name>
    <dbReference type="NCBI Taxonomy" id="43617"/>
    <lineage>
        <taxon>Bacteria</taxon>
        <taxon>Pseudomonadati</taxon>
        <taxon>Pseudomonadota</taxon>
        <taxon>Alphaproteobacteria</taxon>
        <taxon>Hyphomicrobiales</taxon>
        <taxon>Phyllobacteriaceae</taxon>
        <taxon>Mesorhizobium</taxon>
    </lineage>
</organism>
<name>A0AB36RB40_9HYPH</name>